<dbReference type="Pfam" id="PF09339">
    <property type="entry name" value="HTH_IclR"/>
    <property type="match status" value="1"/>
</dbReference>
<dbReference type="SUPFAM" id="SSF46785">
    <property type="entry name" value="Winged helix' DNA-binding domain"/>
    <property type="match status" value="1"/>
</dbReference>
<name>A0A376CKP0_9CORY</name>
<dbReference type="RefSeq" id="WP_026254414.1">
    <property type="nucleotide sequence ID" value="NZ_LDYD01000007.1"/>
</dbReference>
<gene>
    <name evidence="6" type="primary">pobR</name>
    <name evidence="6" type="ORF">NCTC11862_00418</name>
</gene>
<feature type="domain" description="HTH iclR-type" evidence="4">
    <location>
        <begin position="7"/>
        <end position="74"/>
    </location>
</feature>
<dbReference type="SUPFAM" id="SSF55781">
    <property type="entry name" value="GAF domain-like"/>
    <property type="match status" value="1"/>
</dbReference>
<dbReference type="InterPro" id="IPR029016">
    <property type="entry name" value="GAF-like_dom_sf"/>
</dbReference>
<dbReference type="PANTHER" id="PTHR30136:SF34">
    <property type="entry name" value="TRANSCRIPTIONAL REGULATOR"/>
    <property type="match status" value="1"/>
</dbReference>
<evidence type="ECO:0000259" key="4">
    <source>
        <dbReference type="PROSITE" id="PS51077"/>
    </source>
</evidence>
<keyword evidence="1" id="KW-0805">Transcription regulation</keyword>
<keyword evidence="7" id="KW-1185">Reference proteome</keyword>
<reference evidence="6 7" key="1">
    <citation type="submission" date="2018-06" db="EMBL/GenBank/DDBJ databases">
        <authorList>
            <consortium name="Pathogen Informatics"/>
            <person name="Doyle S."/>
        </authorList>
    </citation>
    <scope>NUCLEOTIDE SEQUENCE [LARGE SCALE GENOMIC DNA]</scope>
    <source>
        <strain evidence="6 7">NCTC11862</strain>
    </source>
</reference>
<dbReference type="InterPro" id="IPR036390">
    <property type="entry name" value="WH_DNA-bd_sf"/>
</dbReference>
<dbReference type="GO" id="GO:0045893">
    <property type="term" value="P:positive regulation of DNA-templated transcription"/>
    <property type="evidence" value="ECO:0007669"/>
    <property type="project" value="InterPro"/>
</dbReference>
<dbReference type="PANTHER" id="PTHR30136">
    <property type="entry name" value="HELIX-TURN-HELIX TRANSCRIPTIONAL REGULATOR, ICLR FAMILY"/>
    <property type="match status" value="1"/>
</dbReference>
<evidence type="ECO:0000313" key="6">
    <source>
        <dbReference type="EMBL" id="STC68659.1"/>
    </source>
</evidence>
<evidence type="ECO:0000259" key="5">
    <source>
        <dbReference type="PROSITE" id="PS51078"/>
    </source>
</evidence>
<dbReference type="InterPro" id="IPR036388">
    <property type="entry name" value="WH-like_DNA-bd_sf"/>
</dbReference>
<dbReference type="InterPro" id="IPR005471">
    <property type="entry name" value="Tscrpt_reg_IclR_N"/>
</dbReference>
<feature type="domain" description="IclR-ED" evidence="5">
    <location>
        <begin position="68"/>
        <end position="252"/>
    </location>
</feature>
<dbReference type="PROSITE" id="PS51077">
    <property type="entry name" value="HTH_ICLR"/>
    <property type="match status" value="1"/>
</dbReference>
<protein>
    <submittedName>
        <fullName evidence="6">Transcriptional regulator</fullName>
    </submittedName>
</protein>
<dbReference type="GO" id="GO:0046278">
    <property type="term" value="P:3,4-dihydroxybenzoate metabolic process"/>
    <property type="evidence" value="ECO:0007669"/>
    <property type="project" value="InterPro"/>
</dbReference>
<dbReference type="SMART" id="SM00346">
    <property type="entry name" value="HTH_ICLR"/>
    <property type="match status" value="1"/>
</dbReference>
<dbReference type="Pfam" id="PF01614">
    <property type="entry name" value="IclR_C"/>
    <property type="match status" value="1"/>
</dbReference>
<dbReference type="PROSITE" id="PS51078">
    <property type="entry name" value="ICLR_ED"/>
    <property type="match status" value="1"/>
</dbReference>
<dbReference type="InterPro" id="IPR012794">
    <property type="entry name" value="PcaR_PcaU"/>
</dbReference>
<dbReference type="EMBL" id="UFXQ01000001">
    <property type="protein sequence ID" value="STC68659.1"/>
    <property type="molecule type" value="Genomic_DNA"/>
</dbReference>
<dbReference type="NCBIfam" id="TIGR02431">
    <property type="entry name" value="pcaR_pcaU"/>
    <property type="match status" value="1"/>
</dbReference>
<keyword evidence="2" id="KW-0238">DNA-binding</keyword>
<accession>A0A376CKP0</accession>
<dbReference type="Gene3D" id="3.30.450.40">
    <property type="match status" value="1"/>
</dbReference>
<dbReference type="AlphaFoldDB" id="A0A376CKP0"/>
<dbReference type="GO" id="GO:0003700">
    <property type="term" value="F:DNA-binding transcription factor activity"/>
    <property type="evidence" value="ECO:0007669"/>
    <property type="project" value="TreeGrafter"/>
</dbReference>
<proteinExistence type="predicted"/>
<dbReference type="InterPro" id="IPR050707">
    <property type="entry name" value="HTH_MetabolicPath_Reg"/>
</dbReference>
<evidence type="ECO:0000256" key="3">
    <source>
        <dbReference type="ARBA" id="ARBA00023163"/>
    </source>
</evidence>
<dbReference type="OrthoDB" id="60629at2"/>
<evidence type="ECO:0000256" key="1">
    <source>
        <dbReference type="ARBA" id="ARBA00023015"/>
    </source>
</evidence>
<sequence>MTTAPHIQSLTRGLAVIRTFGADRPRQTLAQVAEATGLARATARRFLHTLVGAGYADTDGSLFWLTPKTLELGYSYLSSLGLPEIAQPHLEKLSRAVDESCSLSILDDHDVVYIGRVPVRRIMAVSITIGTRFPAYATSMGRVLLAGQTAAQIDEYLDTVALTPLTPVTKVSKSQLIDELAAVKKQGYALVDQELELGLRSVAAPVRDSTGATIAAVNISTPAAAHSPEFVVEKFLPSLTTACEEISADVQEAKLERLYP</sequence>
<dbReference type="Proteomes" id="UP000254467">
    <property type="component" value="Unassembled WGS sequence"/>
</dbReference>
<dbReference type="Gene3D" id="1.10.10.10">
    <property type="entry name" value="Winged helix-like DNA-binding domain superfamily/Winged helix DNA-binding domain"/>
    <property type="match status" value="1"/>
</dbReference>
<dbReference type="InterPro" id="IPR014757">
    <property type="entry name" value="Tscrpt_reg_IclR_C"/>
</dbReference>
<keyword evidence="3" id="KW-0804">Transcription</keyword>
<dbReference type="STRING" id="35756.GCA_001044155_01849"/>
<evidence type="ECO:0000313" key="7">
    <source>
        <dbReference type="Proteomes" id="UP000254467"/>
    </source>
</evidence>
<dbReference type="GO" id="GO:0045892">
    <property type="term" value="P:negative regulation of DNA-templated transcription"/>
    <property type="evidence" value="ECO:0007669"/>
    <property type="project" value="TreeGrafter"/>
</dbReference>
<dbReference type="GO" id="GO:0003677">
    <property type="term" value="F:DNA binding"/>
    <property type="evidence" value="ECO:0007669"/>
    <property type="project" value="UniProtKB-KW"/>
</dbReference>
<evidence type="ECO:0000256" key="2">
    <source>
        <dbReference type="ARBA" id="ARBA00023125"/>
    </source>
</evidence>
<organism evidence="6 7">
    <name type="scientific">Corynebacterium pilosum</name>
    <dbReference type="NCBI Taxonomy" id="35756"/>
    <lineage>
        <taxon>Bacteria</taxon>
        <taxon>Bacillati</taxon>
        <taxon>Actinomycetota</taxon>
        <taxon>Actinomycetes</taxon>
        <taxon>Mycobacteriales</taxon>
        <taxon>Corynebacteriaceae</taxon>
        <taxon>Corynebacterium</taxon>
    </lineage>
</organism>